<feature type="chain" id="PRO_5035420791" evidence="1">
    <location>
        <begin position="25"/>
        <end position="126"/>
    </location>
</feature>
<name>A0A8K0EI57_BRALA</name>
<organism evidence="2 3">
    <name type="scientific">Branchiostoma lanceolatum</name>
    <name type="common">Common lancelet</name>
    <name type="synonym">Amphioxus lanceolatum</name>
    <dbReference type="NCBI Taxonomy" id="7740"/>
    <lineage>
        <taxon>Eukaryota</taxon>
        <taxon>Metazoa</taxon>
        <taxon>Chordata</taxon>
        <taxon>Cephalochordata</taxon>
        <taxon>Leptocardii</taxon>
        <taxon>Amphioxiformes</taxon>
        <taxon>Branchiostomatidae</taxon>
        <taxon>Branchiostoma</taxon>
    </lineage>
</organism>
<keyword evidence="3" id="KW-1185">Reference proteome</keyword>
<dbReference type="EMBL" id="OV696704">
    <property type="protein sequence ID" value="CAH1252317.1"/>
    <property type="molecule type" value="Genomic_DNA"/>
</dbReference>
<feature type="signal peptide" evidence="1">
    <location>
        <begin position="1"/>
        <end position="24"/>
    </location>
</feature>
<dbReference type="Proteomes" id="UP000838412">
    <property type="component" value="Chromosome 19"/>
</dbReference>
<reference evidence="2" key="1">
    <citation type="submission" date="2022-01" db="EMBL/GenBank/DDBJ databases">
        <authorList>
            <person name="Braso-Vives M."/>
        </authorList>
    </citation>
    <scope>NUCLEOTIDE SEQUENCE</scope>
</reference>
<protein>
    <submittedName>
        <fullName evidence="2">Hypp9249 protein</fullName>
    </submittedName>
</protein>
<keyword evidence="1" id="KW-0732">Signal</keyword>
<gene>
    <name evidence="2" type="primary">Hypp9249</name>
    <name evidence="2" type="ORF">BLAG_LOCUS12407</name>
</gene>
<evidence type="ECO:0000313" key="3">
    <source>
        <dbReference type="Proteomes" id="UP000838412"/>
    </source>
</evidence>
<evidence type="ECO:0000313" key="2">
    <source>
        <dbReference type="EMBL" id="CAH1252317.1"/>
    </source>
</evidence>
<proteinExistence type="predicted"/>
<evidence type="ECO:0000256" key="1">
    <source>
        <dbReference type="SAM" id="SignalP"/>
    </source>
</evidence>
<accession>A0A8K0EI57</accession>
<dbReference type="AlphaFoldDB" id="A0A8K0EI57"/>
<sequence>MKCSLFAILVLAVVVTTFIDSSEALPLYDEGKDEIIQENPLEKSGTELLARSLFGTDSESFSGLDFNFPVIDFNFPIKFPIEFPVIVKPVGTVEFPGQEAGTGTLIPIFCLWHNCMVEVPILNRSL</sequence>